<accession>A0A0S4JSU7</accession>
<evidence type="ECO:0000256" key="1">
    <source>
        <dbReference type="ARBA" id="ARBA00010886"/>
    </source>
</evidence>
<name>A0A0S4JSU7_BODSA</name>
<dbReference type="PANTHER" id="PTHR43671:SF98">
    <property type="entry name" value="SERINE_THREONINE-PROTEIN KINASE NEK11"/>
    <property type="match status" value="1"/>
</dbReference>
<keyword evidence="6 17" id="KW-0418">Kinase</keyword>
<keyword evidence="4" id="KW-0808">Transferase</keyword>
<evidence type="ECO:0000313" key="17">
    <source>
        <dbReference type="EMBL" id="CUG93317.1"/>
    </source>
</evidence>
<dbReference type="EMBL" id="CYKH01002143">
    <property type="protein sequence ID" value="CUG93317.1"/>
    <property type="molecule type" value="Genomic_DNA"/>
</dbReference>
<keyword evidence="14" id="KW-0732">Signal</keyword>
<dbReference type="GO" id="GO:0004674">
    <property type="term" value="F:protein serine/threonine kinase activity"/>
    <property type="evidence" value="ECO:0007669"/>
    <property type="project" value="UniProtKB-KW"/>
</dbReference>
<dbReference type="SUPFAM" id="SSF117281">
    <property type="entry name" value="Kelch motif"/>
    <property type="match status" value="1"/>
</dbReference>
<dbReference type="PANTHER" id="PTHR43671">
    <property type="entry name" value="SERINE/THREONINE-PROTEIN KINASE NEK"/>
    <property type="match status" value="1"/>
</dbReference>
<dbReference type="InterPro" id="IPR015915">
    <property type="entry name" value="Kelch-typ_b-propeller"/>
</dbReference>
<evidence type="ECO:0000256" key="4">
    <source>
        <dbReference type="ARBA" id="ARBA00022679"/>
    </source>
</evidence>
<keyword evidence="5 11" id="KW-0547">Nucleotide-binding</keyword>
<evidence type="ECO:0000256" key="7">
    <source>
        <dbReference type="ARBA" id="ARBA00022840"/>
    </source>
</evidence>
<dbReference type="InterPro" id="IPR000719">
    <property type="entry name" value="Prot_kinase_dom"/>
</dbReference>
<dbReference type="SUPFAM" id="SSF56112">
    <property type="entry name" value="Protein kinase-like (PK-like)"/>
    <property type="match status" value="1"/>
</dbReference>
<feature type="compositionally biased region" description="Polar residues" evidence="12">
    <location>
        <begin position="992"/>
        <end position="1007"/>
    </location>
</feature>
<feature type="signal peptide" evidence="14">
    <location>
        <begin position="1"/>
        <end position="42"/>
    </location>
</feature>
<dbReference type="GO" id="GO:0005634">
    <property type="term" value="C:nucleus"/>
    <property type="evidence" value="ECO:0007669"/>
    <property type="project" value="TreeGrafter"/>
</dbReference>
<dbReference type="OrthoDB" id="248923at2759"/>
<keyword evidence="13" id="KW-0812">Transmembrane</keyword>
<organism evidence="17 18">
    <name type="scientific">Bodo saltans</name>
    <name type="common">Flagellated protozoan</name>
    <dbReference type="NCBI Taxonomy" id="75058"/>
    <lineage>
        <taxon>Eukaryota</taxon>
        <taxon>Discoba</taxon>
        <taxon>Euglenozoa</taxon>
        <taxon>Kinetoplastea</taxon>
        <taxon>Metakinetoplastina</taxon>
        <taxon>Eubodonida</taxon>
        <taxon>Bodonidae</taxon>
        <taxon>Bodo</taxon>
    </lineage>
</organism>
<evidence type="ECO:0000256" key="10">
    <source>
        <dbReference type="PROSITE-ProRule" id="PRU00779"/>
    </source>
</evidence>
<evidence type="ECO:0000256" key="5">
    <source>
        <dbReference type="ARBA" id="ARBA00022741"/>
    </source>
</evidence>
<feature type="domain" description="Protein kinase" evidence="15">
    <location>
        <begin position="715"/>
        <end position="1241"/>
    </location>
</feature>
<dbReference type="Gene3D" id="3.30.200.20">
    <property type="entry name" value="Phosphorylase Kinase, domain 1"/>
    <property type="match status" value="1"/>
</dbReference>
<feature type="compositionally biased region" description="Low complexity" evidence="12">
    <location>
        <begin position="855"/>
        <end position="865"/>
    </location>
</feature>
<dbReference type="AlphaFoldDB" id="A0A0S4JSU7"/>
<feature type="region of interest" description="Disordered" evidence="12">
    <location>
        <begin position="256"/>
        <end position="277"/>
    </location>
</feature>
<evidence type="ECO:0000313" key="18">
    <source>
        <dbReference type="Proteomes" id="UP000051952"/>
    </source>
</evidence>
<keyword evidence="13" id="KW-0472">Membrane</keyword>
<feature type="compositionally biased region" description="Low complexity" evidence="12">
    <location>
        <begin position="1008"/>
        <end position="1025"/>
    </location>
</feature>
<dbReference type="InterPro" id="IPR011009">
    <property type="entry name" value="Kinase-like_dom_sf"/>
</dbReference>
<comment type="catalytic activity">
    <reaction evidence="8">
        <text>L-threonyl-[protein] + ATP = O-phospho-L-threonyl-[protein] + ADP + H(+)</text>
        <dbReference type="Rhea" id="RHEA:46608"/>
        <dbReference type="Rhea" id="RHEA-COMP:11060"/>
        <dbReference type="Rhea" id="RHEA-COMP:11605"/>
        <dbReference type="ChEBI" id="CHEBI:15378"/>
        <dbReference type="ChEBI" id="CHEBI:30013"/>
        <dbReference type="ChEBI" id="CHEBI:30616"/>
        <dbReference type="ChEBI" id="CHEBI:61977"/>
        <dbReference type="ChEBI" id="CHEBI:456216"/>
        <dbReference type="EC" id="2.7.11.1"/>
    </reaction>
</comment>
<evidence type="ECO:0000256" key="11">
    <source>
        <dbReference type="PROSITE-ProRule" id="PRU10141"/>
    </source>
</evidence>
<keyword evidence="18" id="KW-1185">Reference proteome</keyword>
<evidence type="ECO:0000259" key="15">
    <source>
        <dbReference type="PROSITE" id="PS50011"/>
    </source>
</evidence>
<feature type="compositionally biased region" description="Basic residues" evidence="12">
    <location>
        <begin position="796"/>
        <end position="811"/>
    </location>
</feature>
<dbReference type="EC" id="2.7.11.1" evidence="2"/>
<feature type="compositionally biased region" description="Low complexity" evidence="12">
    <location>
        <begin position="832"/>
        <end position="845"/>
    </location>
</feature>
<feature type="chain" id="PRO_5006622724" description="non-specific serine/threonine protein kinase" evidence="14">
    <location>
        <begin position="43"/>
        <end position="1242"/>
    </location>
</feature>
<reference evidence="18" key="1">
    <citation type="submission" date="2015-09" db="EMBL/GenBank/DDBJ databases">
        <authorList>
            <consortium name="Pathogen Informatics"/>
        </authorList>
    </citation>
    <scope>NUCLEOTIDE SEQUENCE [LARGE SCALE GENOMIC DNA]</scope>
    <source>
        <strain evidence="18">Lake Konstanz</strain>
    </source>
</reference>
<dbReference type="InterPro" id="IPR017441">
    <property type="entry name" value="Protein_kinase_ATP_BS"/>
</dbReference>
<evidence type="ECO:0000256" key="6">
    <source>
        <dbReference type="ARBA" id="ARBA00022777"/>
    </source>
</evidence>
<dbReference type="GO" id="GO:0005524">
    <property type="term" value="F:ATP binding"/>
    <property type="evidence" value="ECO:0007669"/>
    <property type="project" value="UniProtKB-UniRule"/>
</dbReference>
<keyword evidence="3" id="KW-0723">Serine/threonine-protein kinase</keyword>
<dbReference type="PROSITE" id="PS50011">
    <property type="entry name" value="PROTEIN_KINASE_DOM"/>
    <property type="match status" value="1"/>
</dbReference>
<feature type="binding site" evidence="11">
    <location>
        <position position="744"/>
    </location>
    <ligand>
        <name>ATP</name>
        <dbReference type="ChEBI" id="CHEBI:30616"/>
    </ligand>
</feature>
<evidence type="ECO:0000256" key="9">
    <source>
        <dbReference type="ARBA" id="ARBA00048679"/>
    </source>
</evidence>
<comment type="caution">
    <text evidence="10">Lacks conserved residue(s) required for the propagation of feature annotation.</text>
</comment>
<feature type="domain" description="P-type" evidence="16">
    <location>
        <begin position="589"/>
        <end position="628"/>
    </location>
</feature>
<evidence type="ECO:0000259" key="16">
    <source>
        <dbReference type="PROSITE" id="PS51448"/>
    </source>
</evidence>
<dbReference type="InterPro" id="IPR050660">
    <property type="entry name" value="NEK_Ser/Thr_kinase"/>
</dbReference>
<evidence type="ECO:0000256" key="3">
    <source>
        <dbReference type="ARBA" id="ARBA00022527"/>
    </source>
</evidence>
<dbReference type="PROSITE" id="PS00107">
    <property type="entry name" value="PROTEIN_KINASE_ATP"/>
    <property type="match status" value="1"/>
</dbReference>
<dbReference type="Proteomes" id="UP000051952">
    <property type="component" value="Unassembled WGS sequence"/>
</dbReference>
<dbReference type="SMART" id="SM00220">
    <property type="entry name" value="S_TKc"/>
    <property type="match status" value="1"/>
</dbReference>
<feature type="compositionally biased region" description="Low complexity" evidence="12">
    <location>
        <begin position="1032"/>
        <end position="1053"/>
    </location>
</feature>
<evidence type="ECO:0000256" key="2">
    <source>
        <dbReference type="ARBA" id="ARBA00012513"/>
    </source>
</evidence>
<dbReference type="Gene3D" id="1.10.510.10">
    <property type="entry name" value="Transferase(Phosphotransferase) domain 1"/>
    <property type="match status" value="1"/>
</dbReference>
<comment type="catalytic activity">
    <reaction evidence="9">
        <text>L-seryl-[protein] + ATP = O-phospho-L-seryl-[protein] + ADP + H(+)</text>
        <dbReference type="Rhea" id="RHEA:17989"/>
        <dbReference type="Rhea" id="RHEA-COMP:9863"/>
        <dbReference type="Rhea" id="RHEA-COMP:11604"/>
        <dbReference type="ChEBI" id="CHEBI:15378"/>
        <dbReference type="ChEBI" id="CHEBI:29999"/>
        <dbReference type="ChEBI" id="CHEBI:30616"/>
        <dbReference type="ChEBI" id="CHEBI:83421"/>
        <dbReference type="ChEBI" id="CHEBI:456216"/>
        <dbReference type="EC" id="2.7.11.1"/>
    </reaction>
</comment>
<keyword evidence="7 11" id="KW-0067">ATP-binding</keyword>
<dbReference type="InterPro" id="IPR008271">
    <property type="entry name" value="Ser/Thr_kinase_AS"/>
</dbReference>
<dbReference type="InterPro" id="IPR000519">
    <property type="entry name" value="P_trefoil_dom"/>
</dbReference>
<dbReference type="PROSITE" id="PS00108">
    <property type="entry name" value="PROTEIN_KINASE_ST"/>
    <property type="match status" value="1"/>
</dbReference>
<dbReference type="Pfam" id="PF00069">
    <property type="entry name" value="Pkinase"/>
    <property type="match status" value="2"/>
</dbReference>
<keyword evidence="13" id="KW-1133">Transmembrane helix</keyword>
<proteinExistence type="inferred from homology"/>
<evidence type="ECO:0000256" key="8">
    <source>
        <dbReference type="ARBA" id="ARBA00047899"/>
    </source>
</evidence>
<protein>
    <recommendedName>
        <fullName evidence="2">non-specific serine/threonine protein kinase</fullName>
        <ecNumber evidence="2">2.7.11.1</ecNumber>
    </recommendedName>
</protein>
<evidence type="ECO:0000256" key="12">
    <source>
        <dbReference type="SAM" id="MobiDB-lite"/>
    </source>
</evidence>
<evidence type="ECO:0000256" key="13">
    <source>
        <dbReference type="SAM" id="Phobius"/>
    </source>
</evidence>
<feature type="region of interest" description="Disordered" evidence="12">
    <location>
        <begin position="968"/>
        <end position="1053"/>
    </location>
</feature>
<dbReference type="VEuPathDB" id="TriTrypDB:BSAL_42035"/>
<feature type="transmembrane region" description="Helical" evidence="13">
    <location>
        <begin position="668"/>
        <end position="689"/>
    </location>
</feature>
<gene>
    <name evidence="17" type="ORF">BSAL_42035</name>
</gene>
<dbReference type="PROSITE" id="PS51448">
    <property type="entry name" value="P_TREFOIL_2"/>
    <property type="match status" value="1"/>
</dbReference>
<sequence>MKLTNITLQAHRPAPSARSSVVAPAALFVLLLSLFLPTSTIADVTNWVPWVSLREPRTNAQAHVIGHFAFLVGGTIEPYTLNNISSGAIPPASSAVNESSSSSSTDGQFTAVDLSTAVRRTKGLPKSPFVRDKVMKKSQTPQALILRQPPPALKEPYRHDANDEETITTAAVDSSSSSDGGNDVPTSTHEVMWIDFDNINEWSPLPLDEHSIRPISAKSGSAATDTSIFISYACDILQDESNEFVEIRLPNPISDISPVAEPGRPSRSGVVEPATVHKHSPSNIMRNAASLGRLKTLGPAKGADGSGGDSILNLIPTSDYTFFLFGGRNADNVPIPEVEWYNNGTWSVVATLNLTMAIWTCNCAVFQPGTGNNLLVLSGCLHCTSGIPASQTIVFDTTLWQFLPTSFHPQTYANPNYLPSYNGAGAGMIMQFLATSYEIAGHTGPAINLYDEVLQQENEIVTIDIQERRTECAQFSSMGFVYCSGGTQYPSRTSALPYTDACQVRPSPEVSFDHVNGLYSMDEDVSVFAGLTCGSPVSTFRLAVTPQCDIPLPMVEDVFCAAIATFKTSTAVQLRPGEALDVYLCYTEGSCSAMGSERVPCGGGLTNDDCRWFPCCWDNVAQECFQYNTPSASDMGATYFTNAIQAPLVFSRPPVPPPAPMMWYHSTAFYVGAGIGSAVILYFILALVFKARAQREAMEKQELQASPFTAFGKNYNVVGQIGQGSFGTVFLAERTSDGKKVALKVLPCNNAKQRNMALAEYDVMHHLKHPNLIRVLDLILNWDTATSAEDDSRDERRRRGASPGSLRKKRSGTGGNSERFTASRRALRDDTTLTVQGGVVTAAGGSINEDERQSGTRTSTSSGGTDVQLLSNDKEATALNNSSLSSSGGTPAGDYGSVGQSTYGSTGTGGKQKAYGNFSKTVNFGTAADIERRDLEFVTRCPRFLCIVTDFFPDGDLHDFVLNYGVKNTSNSRRTGGTGGGAPSGYSIGSGMTLTPSSTVSSANTVKPVSSSSPPGSPQRNQQQQYVPPNMSSGGTDTNNNTTTNNNLSSASSVPSIASQTTLSNSGLPAIPEAMVRSFAFQLASLLHHMHTRRKPVIHRDLKPENVLMDGERLVVTDFGLAGYQDSDDYMATRAGTLLFSPPEALLVKTEVTPAVDMWALGCIMYAVCTRRVLPEMTKIMFADVTDDDFEESIRADLTPVYSSALQDFILALLRKEPSQRLNAQQALEFVESMFRDHPLHQ</sequence>
<feature type="region of interest" description="Disordered" evidence="12">
    <location>
        <begin position="787"/>
        <end position="867"/>
    </location>
</feature>
<evidence type="ECO:0000256" key="14">
    <source>
        <dbReference type="SAM" id="SignalP"/>
    </source>
</evidence>
<comment type="similarity">
    <text evidence="1">Belongs to the protein kinase superfamily. NEK Ser/Thr protein kinase family. NIMA subfamily.</text>
</comment>